<evidence type="ECO:0000313" key="4">
    <source>
        <dbReference type="EMBL" id="AHV98400.1"/>
    </source>
</evidence>
<accession>X4ZPD8</accession>
<dbReference type="AlphaFoldDB" id="X4ZPD8"/>
<feature type="compositionally biased region" description="Low complexity" evidence="2">
    <location>
        <begin position="29"/>
        <end position="51"/>
    </location>
</feature>
<name>X4ZPD8_9BACL</name>
<dbReference type="eggNOG" id="COG1196">
    <property type="taxonomic scope" value="Bacteria"/>
</dbReference>
<evidence type="ECO:0000313" key="5">
    <source>
        <dbReference type="Proteomes" id="UP000019772"/>
    </source>
</evidence>
<dbReference type="EMBL" id="CP004078">
    <property type="protein sequence ID" value="AHV98400.1"/>
    <property type="molecule type" value="Genomic_DNA"/>
</dbReference>
<organism evidence="4 5">
    <name type="scientific">Paenibacillus sabinae T27</name>
    <dbReference type="NCBI Taxonomy" id="1268072"/>
    <lineage>
        <taxon>Bacteria</taxon>
        <taxon>Bacillati</taxon>
        <taxon>Bacillota</taxon>
        <taxon>Bacilli</taxon>
        <taxon>Bacillales</taxon>
        <taxon>Paenibacillaceae</taxon>
        <taxon>Paenibacillus</taxon>
    </lineage>
</organism>
<dbReference type="Proteomes" id="UP000019772">
    <property type="component" value="Chromosome"/>
</dbReference>
<evidence type="ECO:0000256" key="2">
    <source>
        <dbReference type="SAM" id="MobiDB-lite"/>
    </source>
</evidence>
<dbReference type="HOGENOM" id="CLU_719323_0_0_9"/>
<keyword evidence="3" id="KW-0732">Signal</keyword>
<feature type="coiled-coil region" evidence="1">
    <location>
        <begin position="156"/>
        <end position="200"/>
    </location>
</feature>
<feature type="region of interest" description="Disordered" evidence="2">
    <location>
        <begin position="29"/>
        <end position="53"/>
    </location>
</feature>
<evidence type="ECO:0000256" key="1">
    <source>
        <dbReference type="SAM" id="Coils"/>
    </source>
</evidence>
<keyword evidence="1" id="KW-0175">Coiled coil</keyword>
<protein>
    <recommendedName>
        <fullName evidence="6">Membrane-bound metallopeptidase</fullName>
    </recommendedName>
</protein>
<dbReference type="PATRIC" id="fig|1268072.3.peg.3604"/>
<dbReference type="Gene3D" id="6.10.250.3150">
    <property type="match status" value="1"/>
</dbReference>
<reference evidence="4 5" key="1">
    <citation type="journal article" date="2014" name="PLoS Genet.">
        <title>Comparative Genomic Analysis of N2-Fixing and Non-N2-Fixing Paenibacillus spp.: Organization, Evolution and Expression of the Nitrogen Fixation Genes.</title>
        <authorList>
            <person name="Xie J.B."/>
            <person name="Du Z."/>
            <person name="Bai L."/>
            <person name="Tian C."/>
            <person name="Zhang Y."/>
            <person name="Xie J.Y."/>
            <person name="Wang T."/>
            <person name="Liu X."/>
            <person name="Chen X."/>
            <person name="Cheng Q."/>
            <person name="Chen S."/>
            <person name="Li J."/>
        </authorList>
    </citation>
    <scope>NUCLEOTIDE SEQUENCE [LARGE SCALE GENOMIC DNA]</scope>
    <source>
        <strain evidence="4 5">T27</strain>
    </source>
</reference>
<dbReference type="STRING" id="1268072.PSAB_17500"/>
<feature type="chain" id="PRO_5004954076" description="Membrane-bound metallopeptidase" evidence="3">
    <location>
        <begin position="31"/>
        <end position="383"/>
    </location>
</feature>
<keyword evidence="5" id="KW-1185">Reference proteome</keyword>
<feature type="signal peptide" evidence="3">
    <location>
        <begin position="1"/>
        <end position="30"/>
    </location>
</feature>
<evidence type="ECO:0008006" key="6">
    <source>
        <dbReference type="Google" id="ProtNLM"/>
    </source>
</evidence>
<dbReference type="RefSeq" id="WP_025335885.1">
    <property type="nucleotide sequence ID" value="NZ_CP004078.1"/>
</dbReference>
<sequence length="383" mass="42885">MLSPKRLAAAALAIPLFCSLLLTPPAPLSSADPDPGGPAAPSATSPASMSSFPDNAETRRLMQQTLSAAEIQKEIERIGAEQSLLEQKTVELSRQADEKQTEIAEKEKRAGAVIRAYYTGDRDPLFMAFLSTKTISKWFILLDYYEMIMGRDKEILAEYEQQYHDLQSTLAAAEHSSKELAELKSALEEQKLRVEALHKEIEGGIQNSGDPQSMTALLEEFTAYWQNIGMHEVKTYFKALSSAMNHLPQFVESRDGVLKRRGVTYDLNLKEEDLNEFLHSQNKLFDNFAFTFKNGSVIASGQDGDLSLRLQGHYTVQEEPVNALMFHVDSIVFNGFELPDTTRASLEEEFDLGFYPSKIVSFLRATEVDSKDGVLHVRLDLSF</sequence>
<feature type="coiled-coil region" evidence="1">
    <location>
        <begin position="68"/>
        <end position="109"/>
    </location>
</feature>
<proteinExistence type="predicted"/>
<gene>
    <name evidence="4" type="ORF">PSAB_17500</name>
</gene>
<evidence type="ECO:0000256" key="3">
    <source>
        <dbReference type="SAM" id="SignalP"/>
    </source>
</evidence>
<dbReference type="KEGG" id="psab:PSAB_17500"/>